<dbReference type="AlphaFoldDB" id="A0A1S7LIW9"/>
<protein>
    <submittedName>
        <fullName evidence="1">Uncharacterized protein</fullName>
    </submittedName>
</protein>
<name>A0A1S7LIW9_MAGMO</name>
<proteinExistence type="predicted"/>
<accession>A0A1S7LIW9</accession>
<evidence type="ECO:0000313" key="1">
    <source>
        <dbReference type="EMBL" id="CRH06558.1"/>
    </source>
</evidence>
<dbReference type="EMBL" id="LO017727">
    <property type="protein sequence ID" value="CRH06558.1"/>
    <property type="molecule type" value="Genomic_DNA"/>
</dbReference>
<organism evidence="1">
    <name type="scientific">Magnetococcus massalia (strain MO-1)</name>
    <dbReference type="NCBI Taxonomy" id="451514"/>
    <lineage>
        <taxon>Bacteria</taxon>
        <taxon>Pseudomonadati</taxon>
        <taxon>Pseudomonadota</taxon>
        <taxon>Magnetococcia</taxon>
        <taxon>Magnetococcales</taxon>
        <taxon>Magnetococcaceae</taxon>
        <taxon>Magnetococcus</taxon>
    </lineage>
</organism>
<reference evidence="1" key="1">
    <citation type="submission" date="2015-04" db="EMBL/GenBank/DDBJ databases">
        <authorList>
            <person name="Syromyatnikov M.Y."/>
            <person name="Popov V.N."/>
        </authorList>
    </citation>
    <scope>NUCLEOTIDE SEQUENCE</scope>
    <source>
        <strain evidence="1">MO-1</strain>
    </source>
</reference>
<sequence>MTILSLTLSIAEGDYAWTGNMELGNPAAFQRISVGDAITLALEGESFNLIVDNKSLTRDGVSRPQLSVALISPTTRFAFPRAAPLERSWDTPVMAREAAEEAIGESIQWELVDWLIPAGRLSLYGASPLDLIRTLAEAAGGVINTLPNGKLRVRHRFPAAVPDWEKGSADHILTDSSDNLSCHEPHRFQSRVNRVTVRGYLPSGGYLSAEVDKRIDGLSSGRHGFHSGSAAQLLVHHGPETSIQSVSASAGELRPNADQFYTITQDITFDGGHSAQLSQPVTAIQSVIWLGSDLGGLSLQPDGRTVIAEYSALSIARITCSVQAKSWQLTSPSTLAGLKRFPITVKVTAESGDIAQDGEIICQRGDGAFPGESISNPLLTTLEAKLSRGRAEIDAGESLQEIVLTCLYRSNILPGELVEIHDALLGKSFRAQVMGVSHSALGVKRITTIDLLRHVPST</sequence>
<gene>
    <name evidence="1" type="ORF">MAGMO_2399</name>
</gene>